<comment type="caution">
    <text evidence="3">The sequence shown here is derived from an EMBL/GenBank/DDBJ whole genome shotgun (WGS) entry which is preliminary data.</text>
</comment>
<dbReference type="Gene3D" id="2.70.70.10">
    <property type="entry name" value="Glucose Permease (Domain IIA)"/>
    <property type="match status" value="1"/>
</dbReference>
<protein>
    <submittedName>
        <fullName evidence="3">M23 family metallopeptidase</fullName>
    </submittedName>
</protein>
<accession>A0A6M1TQZ1</accession>
<dbReference type="PANTHER" id="PTHR21666">
    <property type="entry name" value="PEPTIDASE-RELATED"/>
    <property type="match status" value="1"/>
</dbReference>
<evidence type="ECO:0000313" key="4">
    <source>
        <dbReference type="Proteomes" id="UP000474758"/>
    </source>
</evidence>
<dbReference type="InterPro" id="IPR016047">
    <property type="entry name" value="M23ase_b-sheet_dom"/>
</dbReference>
<dbReference type="Pfam" id="PF01551">
    <property type="entry name" value="Peptidase_M23"/>
    <property type="match status" value="1"/>
</dbReference>
<dbReference type="InterPro" id="IPR050570">
    <property type="entry name" value="Cell_wall_metabolism_enzyme"/>
</dbReference>
<gene>
    <name evidence="3" type="ORF">G5V65_07040</name>
</gene>
<dbReference type="GO" id="GO:0004222">
    <property type="term" value="F:metalloendopeptidase activity"/>
    <property type="evidence" value="ECO:0007669"/>
    <property type="project" value="TreeGrafter"/>
</dbReference>
<evidence type="ECO:0000256" key="1">
    <source>
        <dbReference type="SAM" id="SignalP"/>
    </source>
</evidence>
<evidence type="ECO:0000259" key="2">
    <source>
        <dbReference type="Pfam" id="PF01551"/>
    </source>
</evidence>
<sequence>MRHAAILTLALAFPAGAFELAQPIACTLGTDCHIQNYFDRDPGPGTADIGCGHLTYDGHDGTDFALPSLAAMERGVDVLAAAPGTVRGIRDGMPDISISDPAAPPLQGRDCGNGVAIDHGDGWETQYCHLKQGSIAVQPGDRVETGQRLGLVGLSGNTEFPHLHLAIRKDGTELDPFAPEASTACGTTPPATLWSAPLAHDPFGFTGAGFFTAVPEWDAIKAGLPSPATLPADAPALVIWAAYFGPRQGDALTLAITGPQGEVIRQTITIDRTQAQAFRAIGKRLPPGGWPAGDYKGEVVMHRGGAELGREALTLTIP</sequence>
<feature type="chain" id="PRO_5027009990" evidence="1">
    <location>
        <begin position="18"/>
        <end position="318"/>
    </location>
</feature>
<proteinExistence type="predicted"/>
<keyword evidence="4" id="KW-1185">Reference proteome</keyword>
<keyword evidence="1" id="KW-0732">Signal</keyword>
<dbReference type="CDD" id="cd12797">
    <property type="entry name" value="M23_peptidase"/>
    <property type="match status" value="1"/>
</dbReference>
<dbReference type="Proteomes" id="UP000474758">
    <property type="component" value="Unassembled WGS sequence"/>
</dbReference>
<feature type="domain" description="M23ase beta-sheet core" evidence="2">
    <location>
        <begin position="59"/>
        <end position="176"/>
    </location>
</feature>
<name>A0A6M1TQZ1_9RHOB</name>
<dbReference type="EMBL" id="JAALFE010000005">
    <property type="protein sequence ID" value="NGQ90648.1"/>
    <property type="molecule type" value="Genomic_DNA"/>
</dbReference>
<dbReference type="AlphaFoldDB" id="A0A6M1TQZ1"/>
<dbReference type="SUPFAM" id="SSF51261">
    <property type="entry name" value="Duplicated hybrid motif"/>
    <property type="match status" value="1"/>
</dbReference>
<feature type="signal peptide" evidence="1">
    <location>
        <begin position="1"/>
        <end position="17"/>
    </location>
</feature>
<dbReference type="PANTHER" id="PTHR21666:SF270">
    <property type="entry name" value="MUREIN HYDROLASE ACTIVATOR ENVC"/>
    <property type="match status" value="1"/>
</dbReference>
<organism evidence="3 4">
    <name type="scientific">Paragemmobacter kunshanensis</name>
    <dbReference type="NCBI Taxonomy" id="2583234"/>
    <lineage>
        <taxon>Bacteria</taxon>
        <taxon>Pseudomonadati</taxon>
        <taxon>Pseudomonadota</taxon>
        <taxon>Alphaproteobacteria</taxon>
        <taxon>Rhodobacterales</taxon>
        <taxon>Paracoccaceae</taxon>
        <taxon>Paragemmobacter</taxon>
    </lineage>
</organism>
<evidence type="ECO:0000313" key="3">
    <source>
        <dbReference type="EMBL" id="NGQ90648.1"/>
    </source>
</evidence>
<reference evidence="3 4" key="1">
    <citation type="submission" date="2020-02" db="EMBL/GenBank/DDBJ databases">
        <title>Rhodobacter translucens sp. nov., a novel bacterium isolated from activated sludge.</title>
        <authorList>
            <person name="Liu J."/>
        </authorList>
    </citation>
    <scope>NUCLEOTIDE SEQUENCE [LARGE SCALE GENOMIC DNA]</scope>
    <source>
        <strain evidence="3 4">HX-7-19</strain>
    </source>
</reference>
<dbReference type="InterPro" id="IPR011055">
    <property type="entry name" value="Dup_hybrid_motif"/>
</dbReference>